<dbReference type="STRING" id="1077974.GOEFS_132_00350"/>
<evidence type="ECO:0000313" key="3">
    <source>
        <dbReference type="Proteomes" id="UP000035034"/>
    </source>
</evidence>
<proteinExistence type="predicted"/>
<evidence type="ECO:0000256" key="1">
    <source>
        <dbReference type="SAM" id="SignalP"/>
    </source>
</evidence>
<reference evidence="2 3" key="1">
    <citation type="submission" date="2011-12" db="EMBL/GenBank/DDBJ databases">
        <title>Whole genome shotgun sequence of Gordonia effusa NBRC 100432.</title>
        <authorList>
            <person name="Yoshida I."/>
            <person name="Takarada H."/>
            <person name="Hosoyama A."/>
            <person name="Tsuchikane K."/>
            <person name="Katsumata H."/>
            <person name="Yamazaki S."/>
            <person name="Fujita N."/>
        </authorList>
    </citation>
    <scope>NUCLEOTIDE SEQUENCE [LARGE SCALE GENOMIC DNA]</scope>
    <source>
        <strain evidence="2 3">NBRC 100432</strain>
    </source>
</reference>
<gene>
    <name evidence="2" type="ORF">GOEFS_132_00350</name>
</gene>
<keyword evidence="1" id="KW-0732">Signal</keyword>
<sequence length="173" mass="18229">MRSGVASVAALFAVLVLTTACANDDSADDSETPAATPTVTGPSFRACGGIELNEVATQTGFSGLRLVAETTAECQWVAGSSARVSFNWYRGSPLDRERGGVELTKDDIQDITISGHSGFIASAGTVCETGIGFDADFIEWSARMDEEGVNNVGIDKVCQAVRELARMSIERAK</sequence>
<protein>
    <recommendedName>
        <fullName evidence="4">Lipoprotein LprB</fullName>
    </recommendedName>
</protein>
<evidence type="ECO:0008006" key="4">
    <source>
        <dbReference type="Google" id="ProtNLM"/>
    </source>
</evidence>
<dbReference type="RefSeq" id="WP_007320139.1">
    <property type="nucleotide sequence ID" value="NZ_BAEH01000132.1"/>
</dbReference>
<name>H0R6V3_9ACTN</name>
<organism evidence="2 3">
    <name type="scientific">Gordonia effusa NBRC 100432</name>
    <dbReference type="NCBI Taxonomy" id="1077974"/>
    <lineage>
        <taxon>Bacteria</taxon>
        <taxon>Bacillati</taxon>
        <taxon>Actinomycetota</taxon>
        <taxon>Actinomycetes</taxon>
        <taxon>Mycobacteriales</taxon>
        <taxon>Gordoniaceae</taxon>
        <taxon>Gordonia</taxon>
    </lineage>
</organism>
<comment type="caution">
    <text evidence="2">The sequence shown here is derived from an EMBL/GenBank/DDBJ whole genome shotgun (WGS) entry which is preliminary data.</text>
</comment>
<dbReference type="EMBL" id="BAEH01000132">
    <property type="protein sequence ID" value="GAB20804.1"/>
    <property type="molecule type" value="Genomic_DNA"/>
</dbReference>
<feature type="signal peptide" evidence="1">
    <location>
        <begin position="1"/>
        <end position="22"/>
    </location>
</feature>
<dbReference type="PROSITE" id="PS51257">
    <property type="entry name" value="PROKAR_LIPOPROTEIN"/>
    <property type="match status" value="1"/>
</dbReference>
<dbReference type="InterPro" id="IPR024520">
    <property type="entry name" value="DUF3558"/>
</dbReference>
<feature type="chain" id="PRO_5003538278" description="Lipoprotein LprB" evidence="1">
    <location>
        <begin position="23"/>
        <end position="173"/>
    </location>
</feature>
<dbReference type="Proteomes" id="UP000035034">
    <property type="component" value="Unassembled WGS sequence"/>
</dbReference>
<dbReference type="eggNOG" id="COG1188">
    <property type="taxonomic scope" value="Bacteria"/>
</dbReference>
<evidence type="ECO:0000313" key="2">
    <source>
        <dbReference type="EMBL" id="GAB20804.1"/>
    </source>
</evidence>
<dbReference type="AlphaFoldDB" id="H0R6V3"/>
<accession>H0R6V3</accession>
<dbReference type="Pfam" id="PF12079">
    <property type="entry name" value="DUF3558"/>
    <property type="match status" value="1"/>
</dbReference>
<keyword evidence="3" id="KW-1185">Reference proteome</keyword>